<evidence type="ECO:0000256" key="2">
    <source>
        <dbReference type="ARBA" id="ARBA00022679"/>
    </source>
</evidence>
<comment type="caution">
    <text evidence="7">The sequence shown here is derived from an EMBL/GenBank/DDBJ whole genome shotgun (WGS) entry which is preliminary data.</text>
</comment>
<keyword evidence="3" id="KW-0548">Nucleotidyltransferase</keyword>
<reference evidence="7 8" key="1">
    <citation type="journal article" date="2018" name="G3 (Bethesda)">
        <title>A High-Quality Reference Genome for the Invasive Mosquitofish Gambusia affinis Using a Chicago Library.</title>
        <authorList>
            <person name="Hoffberg S.L."/>
            <person name="Troendle N.J."/>
            <person name="Glenn T.C."/>
            <person name="Mahmud O."/>
            <person name="Louha S."/>
            <person name="Chalopin D."/>
            <person name="Bennetzen J.L."/>
            <person name="Mauricio R."/>
        </authorList>
    </citation>
    <scope>NUCLEOTIDE SEQUENCE [LARGE SCALE GENOMIC DNA]</scope>
    <source>
        <strain evidence="7">NE01/NJP1002.9</strain>
        <tissue evidence="7">Muscle</tissue>
    </source>
</reference>
<evidence type="ECO:0000256" key="6">
    <source>
        <dbReference type="ARBA" id="ARBA00024347"/>
    </source>
</evidence>
<protein>
    <submittedName>
        <fullName evidence="7">Uncharacterized protein</fullName>
    </submittedName>
</protein>
<dbReference type="AlphaFoldDB" id="A0A315VHH8"/>
<dbReference type="EMBL" id="NHOQ01001748">
    <property type="protein sequence ID" value="PWA22391.1"/>
    <property type="molecule type" value="Genomic_DNA"/>
</dbReference>
<keyword evidence="8" id="KW-1185">Reference proteome</keyword>
<evidence type="ECO:0000313" key="7">
    <source>
        <dbReference type="EMBL" id="PWA22391.1"/>
    </source>
</evidence>
<organism evidence="7 8">
    <name type="scientific">Gambusia affinis</name>
    <name type="common">Western mosquitofish</name>
    <name type="synonym">Heterandria affinis</name>
    <dbReference type="NCBI Taxonomy" id="33528"/>
    <lineage>
        <taxon>Eukaryota</taxon>
        <taxon>Metazoa</taxon>
        <taxon>Chordata</taxon>
        <taxon>Craniata</taxon>
        <taxon>Vertebrata</taxon>
        <taxon>Euteleostomi</taxon>
        <taxon>Actinopterygii</taxon>
        <taxon>Neopterygii</taxon>
        <taxon>Teleostei</taxon>
        <taxon>Neoteleostei</taxon>
        <taxon>Acanthomorphata</taxon>
        <taxon>Ovalentaria</taxon>
        <taxon>Atherinomorphae</taxon>
        <taxon>Cyprinodontiformes</taxon>
        <taxon>Poeciliidae</taxon>
        <taxon>Poeciliinae</taxon>
        <taxon>Gambusia</taxon>
    </lineage>
</organism>
<keyword evidence="5" id="KW-0520">NAD</keyword>
<keyword evidence="2" id="KW-0808">Transferase</keyword>
<evidence type="ECO:0000256" key="5">
    <source>
        <dbReference type="ARBA" id="ARBA00023027"/>
    </source>
</evidence>
<name>A0A315VHH8_GAMAF</name>
<dbReference type="GO" id="GO:0016757">
    <property type="term" value="F:glycosyltransferase activity"/>
    <property type="evidence" value="ECO:0007669"/>
    <property type="project" value="UniProtKB-KW"/>
</dbReference>
<evidence type="ECO:0000256" key="4">
    <source>
        <dbReference type="ARBA" id="ARBA00022765"/>
    </source>
</evidence>
<evidence type="ECO:0000313" key="8">
    <source>
        <dbReference type="Proteomes" id="UP000250572"/>
    </source>
</evidence>
<keyword evidence="1" id="KW-0328">Glycosyltransferase</keyword>
<dbReference type="Proteomes" id="UP000250572">
    <property type="component" value="Unassembled WGS sequence"/>
</dbReference>
<proteinExistence type="inferred from homology"/>
<gene>
    <name evidence="7" type="ORF">CCH79_00016975</name>
</gene>
<dbReference type="PANTHER" id="PTHR21328">
    <property type="entry name" value="POLY ADP-RIBOSE POLYMERASE FAMILY, MEMBER PARP"/>
    <property type="match status" value="1"/>
</dbReference>
<sequence length="122" mass="13521">DAWQQWAESCSDEEGSDSEDFLCGFQESCATDLYHQLNADMAAVRSLYSDASVSVREYPSIGGMDVELNINPNIVDVEVAKAWRINPSEPIIICLHFSPSQYLDGPGEPQELKPQPILLTSE</sequence>
<comment type="similarity">
    <text evidence="6">Belongs to the ARTD/PARP family.</text>
</comment>
<evidence type="ECO:0000256" key="1">
    <source>
        <dbReference type="ARBA" id="ARBA00022676"/>
    </source>
</evidence>
<accession>A0A315VHH8</accession>
<feature type="non-terminal residue" evidence="7">
    <location>
        <position position="1"/>
    </location>
</feature>
<evidence type="ECO:0000256" key="3">
    <source>
        <dbReference type="ARBA" id="ARBA00022695"/>
    </source>
</evidence>
<dbReference type="GO" id="GO:0016779">
    <property type="term" value="F:nucleotidyltransferase activity"/>
    <property type="evidence" value="ECO:0007669"/>
    <property type="project" value="UniProtKB-KW"/>
</dbReference>
<dbReference type="InterPro" id="IPR051838">
    <property type="entry name" value="ARTD_PARP"/>
</dbReference>
<keyword evidence="4" id="KW-0013">ADP-ribosylation</keyword>